<keyword evidence="1" id="KW-0472">Membrane</keyword>
<dbReference type="RefSeq" id="WP_090984053.1">
    <property type="nucleotide sequence ID" value="NZ_FOJM01000009.1"/>
</dbReference>
<protein>
    <recommendedName>
        <fullName evidence="4">DUF3592 domain-containing protein</fullName>
    </recommendedName>
</protein>
<reference evidence="3" key="1">
    <citation type="submission" date="2016-10" db="EMBL/GenBank/DDBJ databases">
        <authorList>
            <person name="Varghese N."/>
            <person name="Submissions S."/>
        </authorList>
    </citation>
    <scope>NUCLEOTIDE SEQUENCE [LARGE SCALE GENOMIC DNA]</scope>
    <source>
        <strain evidence="3">DSM 18130</strain>
    </source>
</reference>
<dbReference type="AlphaFoldDB" id="A0A1I0TFW3"/>
<dbReference type="EMBL" id="FOJM01000009">
    <property type="protein sequence ID" value="SFA50655.1"/>
    <property type="molecule type" value="Genomic_DNA"/>
</dbReference>
<dbReference type="OrthoDB" id="893645at2"/>
<feature type="transmembrane region" description="Helical" evidence="1">
    <location>
        <begin position="6"/>
        <end position="26"/>
    </location>
</feature>
<gene>
    <name evidence="2" type="ORF">SAMN04488511_109142</name>
</gene>
<dbReference type="STRING" id="332999.SAMN04488511_109142"/>
<accession>A0A1I0TFW3</accession>
<organism evidence="2 3">
    <name type="scientific">Pedobacter suwonensis</name>
    <dbReference type="NCBI Taxonomy" id="332999"/>
    <lineage>
        <taxon>Bacteria</taxon>
        <taxon>Pseudomonadati</taxon>
        <taxon>Bacteroidota</taxon>
        <taxon>Sphingobacteriia</taxon>
        <taxon>Sphingobacteriales</taxon>
        <taxon>Sphingobacteriaceae</taxon>
        <taxon>Pedobacter</taxon>
    </lineage>
</organism>
<evidence type="ECO:0000313" key="2">
    <source>
        <dbReference type="EMBL" id="SFA50655.1"/>
    </source>
</evidence>
<name>A0A1I0TFW3_9SPHI</name>
<evidence type="ECO:0000313" key="3">
    <source>
        <dbReference type="Proteomes" id="UP000198836"/>
    </source>
</evidence>
<sequence length="115" mass="12998">MSDKLKAATTLAVIAILVLLGLLMINRSSKKDHQERINFVKGGYDYGKGLIVRIKHYKGHSIKVKYQVNHVDYSFDGSWDINPKGLQVGDSIKIKYAVTKPQFILTELESAYDEL</sequence>
<proteinExistence type="predicted"/>
<keyword evidence="1" id="KW-0812">Transmembrane</keyword>
<evidence type="ECO:0008006" key="4">
    <source>
        <dbReference type="Google" id="ProtNLM"/>
    </source>
</evidence>
<keyword evidence="3" id="KW-1185">Reference proteome</keyword>
<keyword evidence="1" id="KW-1133">Transmembrane helix</keyword>
<evidence type="ECO:0000256" key="1">
    <source>
        <dbReference type="SAM" id="Phobius"/>
    </source>
</evidence>
<dbReference type="Proteomes" id="UP000198836">
    <property type="component" value="Unassembled WGS sequence"/>
</dbReference>